<reference evidence="4" key="1">
    <citation type="journal article" date="2020" name="bioRxiv">
        <title>Comparative genomics of Chlamydomonas.</title>
        <authorList>
            <person name="Craig R.J."/>
            <person name="Hasan A.R."/>
            <person name="Ness R.W."/>
            <person name="Keightley P.D."/>
        </authorList>
    </citation>
    <scope>NUCLEOTIDE SEQUENCE</scope>
    <source>
        <strain evidence="4">CCAP 11/70</strain>
    </source>
</reference>
<comment type="caution">
    <text evidence="4">The sequence shown here is derived from an EMBL/GenBank/DDBJ whole genome shotgun (WGS) entry which is preliminary data.</text>
</comment>
<evidence type="ECO:0000259" key="3">
    <source>
        <dbReference type="Pfam" id="PF23267"/>
    </source>
</evidence>
<keyword evidence="5" id="KW-1185">Reference proteome</keyword>
<name>A0A835Y6H8_9CHLO</name>
<evidence type="ECO:0000313" key="4">
    <source>
        <dbReference type="EMBL" id="KAG2493370.1"/>
    </source>
</evidence>
<feature type="coiled-coil region" evidence="1">
    <location>
        <begin position="285"/>
        <end position="358"/>
    </location>
</feature>
<keyword evidence="1" id="KW-0175">Coiled coil</keyword>
<evidence type="ECO:0000256" key="2">
    <source>
        <dbReference type="SAM" id="MobiDB-lite"/>
    </source>
</evidence>
<feature type="region of interest" description="Disordered" evidence="2">
    <location>
        <begin position="607"/>
        <end position="650"/>
    </location>
</feature>
<dbReference type="InterPro" id="IPR056611">
    <property type="entry name" value="ENOX1/2_dom"/>
</dbReference>
<dbReference type="OrthoDB" id="533898at2759"/>
<evidence type="ECO:0000256" key="1">
    <source>
        <dbReference type="SAM" id="Coils"/>
    </source>
</evidence>
<protein>
    <recommendedName>
        <fullName evidence="3">Ecto-NOX disulfide-thiol exchanger 1/2 domain-containing protein</fullName>
    </recommendedName>
</protein>
<evidence type="ECO:0000313" key="5">
    <source>
        <dbReference type="Proteomes" id="UP000612055"/>
    </source>
</evidence>
<feature type="domain" description="Ecto-NOX disulfide-thiol exchanger 1/2" evidence="3">
    <location>
        <begin position="291"/>
        <end position="357"/>
    </location>
</feature>
<dbReference type="Proteomes" id="UP000612055">
    <property type="component" value="Unassembled WGS sequence"/>
</dbReference>
<accession>A0A835Y6H8</accession>
<dbReference type="Pfam" id="PF23267">
    <property type="entry name" value="ENOX1"/>
    <property type="match status" value="1"/>
</dbReference>
<proteinExistence type="predicted"/>
<dbReference type="AlphaFoldDB" id="A0A835Y6H8"/>
<dbReference type="EMBL" id="JAEHOE010000038">
    <property type="protein sequence ID" value="KAG2493370.1"/>
    <property type="molecule type" value="Genomic_DNA"/>
</dbReference>
<gene>
    <name evidence="4" type="ORF">HYH03_008502</name>
</gene>
<feature type="region of interest" description="Disordered" evidence="2">
    <location>
        <begin position="168"/>
        <end position="211"/>
    </location>
</feature>
<sequence>MTQPGETRIGWEEAEQKEFLKAIRQPLMVQTPLQLVIENLFQRLQGQAVFMQQMKEKMERIAVKDVTADELLERIKMLESQQGEAAGAKLNPFNQQEILARLEALEARLADGANQRADALASAEGMADLETRLQRLEGRMTGVYNLNGKLVALEQIAGGLGVAIPDLEYPGGGGPPGTPPQAAPPLKLQQAWRPPSEPTGEGAGEGGEEAGVWPSANKLMVGSRTGSPATSFTAGLMDARAGSAPHSPRSVAAGASPSRLGGLLNPIGAPAVPAIGAGGAPAQKLAQMGAEVAALRAENDALKEGLEAIRQQVSGLKSGLGTSATETLSRMQAVEESLGSLTAQLAELQAARREAAARTGSEVSFADFSVFKSSVEAALAEARAQGAVAAALAEKDIPAIASRLEELEGGVKKNGEPRDMDTLFHERINGLEAAIGDIKTEVRGMIDSALEGAAKLEELQALEEVVEQKAPSEAMRLLQIQTHALGQAVTTVSEALASRPELGLGELRNTAANGALMSGPSIAKMRCLTCDQPVKQGASAGGALTVSKGSFLPRLDSMPAKEGPPGGPGVGTADLRASREERVAGLAVGGTGGRGGAHSAKASELEEYANGTGSGRDASPGRQVERSRASRTAVGHGRAGGMHAGKPVFL</sequence>
<organism evidence="4 5">
    <name type="scientific">Edaphochlamys debaryana</name>
    <dbReference type="NCBI Taxonomy" id="47281"/>
    <lineage>
        <taxon>Eukaryota</taxon>
        <taxon>Viridiplantae</taxon>
        <taxon>Chlorophyta</taxon>
        <taxon>core chlorophytes</taxon>
        <taxon>Chlorophyceae</taxon>
        <taxon>CS clade</taxon>
        <taxon>Chlamydomonadales</taxon>
        <taxon>Chlamydomonadales incertae sedis</taxon>
        <taxon>Edaphochlamys</taxon>
    </lineage>
</organism>